<feature type="transmembrane region" description="Helical" evidence="8">
    <location>
        <begin position="20"/>
        <end position="40"/>
    </location>
</feature>
<keyword evidence="7" id="KW-0924">Ammonia transport</keyword>
<accession>A0A8H7WJA5</accession>
<dbReference type="InterPro" id="IPR029020">
    <property type="entry name" value="Ammonium/urea_transptr"/>
</dbReference>
<dbReference type="AlphaFoldDB" id="A0A8H7WJA5"/>
<evidence type="ECO:0000256" key="3">
    <source>
        <dbReference type="ARBA" id="ARBA00022448"/>
    </source>
</evidence>
<dbReference type="SUPFAM" id="SSF111352">
    <property type="entry name" value="Ammonium transporter"/>
    <property type="match status" value="1"/>
</dbReference>
<comment type="caution">
    <text evidence="10">The sequence shown here is derived from an EMBL/GenBank/DDBJ whole genome shotgun (WGS) entry which is preliminary data.</text>
</comment>
<proteinExistence type="inferred from homology"/>
<evidence type="ECO:0000256" key="2">
    <source>
        <dbReference type="ARBA" id="ARBA00005887"/>
    </source>
</evidence>
<dbReference type="PANTHER" id="PTHR43029">
    <property type="entry name" value="AMMONIUM TRANSPORTER MEP2"/>
    <property type="match status" value="1"/>
</dbReference>
<dbReference type="InterPro" id="IPR001905">
    <property type="entry name" value="Ammonium_transpt"/>
</dbReference>
<keyword evidence="6 8" id="KW-0472">Membrane</keyword>
<evidence type="ECO:0000256" key="1">
    <source>
        <dbReference type="ARBA" id="ARBA00004141"/>
    </source>
</evidence>
<evidence type="ECO:0000256" key="5">
    <source>
        <dbReference type="ARBA" id="ARBA00022989"/>
    </source>
</evidence>
<keyword evidence="3" id="KW-0813">Transport</keyword>
<comment type="similarity">
    <text evidence="2">Belongs to the ammonia transporter channel (TC 1.A.11.2) family.</text>
</comment>
<name>A0A8H7WJA5_9HELO</name>
<dbReference type="OrthoDB" id="534912at2759"/>
<dbReference type="EMBL" id="JAFJYH010000005">
    <property type="protein sequence ID" value="KAG4426058.1"/>
    <property type="molecule type" value="Genomic_DNA"/>
</dbReference>
<dbReference type="Proteomes" id="UP000664132">
    <property type="component" value="Unassembled WGS sequence"/>
</dbReference>
<evidence type="ECO:0000256" key="7">
    <source>
        <dbReference type="ARBA" id="ARBA00023177"/>
    </source>
</evidence>
<dbReference type="InterPro" id="IPR024041">
    <property type="entry name" value="NH4_transpt_AmtB-like_dom"/>
</dbReference>
<gene>
    <name evidence="10" type="ORF">IFR04_000765</name>
</gene>
<reference evidence="10" key="1">
    <citation type="submission" date="2021-02" db="EMBL/GenBank/DDBJ databases">
        <title>Genome sequence Cadophora malorum strain M34.</title>
        <authorList>
            <person name="Stefanovic E."/>
            <person name="Vu D."/>
            <person name="Scully C."/>
            <person name="Dijksterhuis J."/>
            <person name="Roader J."/>
            <person name="Houbraken J."/>
        </authorList>
    </citation>
    <scope>NUCLEOTIDE SEQUENCE</scope>
    <source>
        <strain evidence="10">M34</strain>
    </source>
</reference>
<evidence type="ECO:0000256" key="8">
    <source>
        <dbReference type="SAM" id="Phobius"/>
    </source>
</evidence>
<dbReference type="GO" id="GO:0008519">
    <property type="term" value="F:ammonium channel activity"/>
    <property type="evidence" value="ECO:0007669"/>
    <property type="project" value="InterPro"/>
</dbReference>
<sequence length="230" mass="25019">MGSVLEYIAASRRKVDAGKFSVVGFCNDAVAGLVAITPAAGYVPYWSAPIFGIAGSFFVALFQDTSEAYFDTNEIFVVHGVAGWVGMLLTAGLARADVAALDEYTVIVNHKWEQLGIQVSDGLAGMAWSGGITFLILLCMEAVTIFTRRLWGIPEPEFQLILDQDIILDHEIGDECAAKTKESNDMALVRVNSYREGETILPGAGELEAGTFVGRSSRRDALRSRTRRFL</sequence>
<evidence type="ECO:0000256" key="6">
    <source>
        <dbReference type="ARBA" id="ARBA00023136"/>
    </source>
</evidence>
<comment type="subcellular location">
    <subcellularLocation>
        <location evidence="1">Membrane</location>
        <topology evidence="1">Multi-pass membrane protein</topology>
    </subcellularLocation>
</comment>
<dbReference type="Gene3D" id="1.10.3430.10">
    <property type="entry name" value="Ammonium transporter AmtB like domains"/>
    <property type="match status" value="1"/>
</dbReference>
<feature type="transmembrane region" description="Helical" evidence="8">
    <location>
        <begin position="126"/>
        <end position="146"/>
    </location>
</feature>
<feature type="transmembrane region" description="Helical" evidence="8">
    <location>
        <begin position="46"/>
        <end position="63"/>
    </location>
</feature>
<keyword evidence="11" id="KW-1185">Reference proteome</keyword>
<feature type="transmembrane region" description="Helical" evidence="8">
    <location>
        <begin position="75"/>
        <end position="94"/>
    </location>
</feature>
<evidence type="ECO:0000313" key="11">
    <source>
        <dbReference type="Proteomes" id="UP000664132"/>
    </source>
</evidence>
<protein>
    <recommendedName>
        <fullName evidence="9">Ammonium transporter AmtB-like domain-containing protein</fullName>
    </recommendedName>
</protein>
<dbReference type="PANTHER" id="PTHR43029:SF10">
    <property type="entry name" value="AMMONIUM TRANSPORTER MEP2"/>
    <property type="match status" value="1"/>
</dbReference>
<keyword evidence="4 8" id="KW-0812">Transmembrane</keyword>
<keyword evidence="5 8" id="KW-1133">Transmembrane helix</keyword>
<dbReference type="GO" id="GO:0005886">
    <property type="term" value="C:plasma membrane"/>
    <property type="evidence" value="ECO:0007669"/>
    <property type="project" value="TreeGrafter"/>
</dbReference>
<feature type="domain" description="Ammonium transporter AmtB-like" evidence="9">
    <location>
        <begin position="13"/>
        <end position="143"/>
    </location>
</feature>
<evidence type="ECO:0000256" key="4">
    <source>
        <dbReference type="ARBA" id="ARBA00022692"/>
    </source>
</evidence>
<evidence type="ECO:0000259" key="9">
    <source>
        <dbReference type="Pfam" id="PF00909"/>
    </source>
</evidence>
<organism evidence="10 11">
    <name type="scientific">Cadophora malorum</name>
    <dbReference type="NCBI Taxonomy" id="108018"/>
    <lineage>
        <taxon>Eukaryota</taxon>
        <taxon>Fungi</taxon>
        <taxon>Dikarya</taxon>
        <taxon>Ascomycota</taxon>
        <taxon>Pezizomycotina</taxon>
        <taxon>Leotiomycetes</taxon>
        <taxon>Helotiales</taxon>
        <taxon>Ploettnerulaceae</taxon>
        <taxon>Cadophora</taxon>
    </lineage>
</organism>
<evidence type="ECO:0000313" key="10">
    <source>
        <dbReference type="EMBL" id="KAG4426058.1"/>
    </source>
</evidence>
<dbReference type="Pfam" id="PF00909">
    <property type="entry name" value="Ammonium_transp"/>
    <property type="match status" value="1"/>
</dbReference>